<sequence length="215" mass="23640">PRVSSSFWLDSAYHMLRLTTHALKPQISTHTHGRSDPRHTKEPIHSGSLSGANSFSCKVSNLGNIMSLPSASEVTSLLGNWQMQEGCHILEHVDLLDPHVGSLLILTDCSCFSFVFLDAVVAHSGRIISVVEWNQDYSGTLSAQICLLSRNQCIGLFKAPVKHLRGHGRRSQRVMHPVDSISSRQSSCGPLEVISNRCVDSIPCDIALPNFRLNC</sequence>
<accession>A0A7U2I8W5</accession>
<dbReference type="Proteomes" id="UP000663193">
    <property type="component" value="Chromosome 18"/>
</dbReference>
<protein>
    <submittedName>
        <fullName evidence="2">Uncharacterized protein</fullName>
    </submittedName>
</protein>
<reference evidence="3" key="1">
    <citation type="journal article" date="2021" name="BMC Genomics">
        <title>Chromosome-level genome assembly and manually-curated proteome of model necrotroph Parastagonospora nodorum Sn15 reveals a genome-wide trove of candidate effector homologs, and redundancy of virulence-related functions within an accessory chromosome.</title>
        <authorList>
            <person name="Bertazzoni S."/>
            <person name="Jones D.A.B."/>
            <person name="Phan H.T."/>
            <person name="Tan K.-C."/>
            <person name="Hane J.K."/>
        </authorList>
    </citation>
    <scope>NUCLEOTIDE SEQUENCE [LARGE SCALE GENOMIC DNA]</scope>
    <source>
        <strain evidence="3">SN15 / ATCC MYA-4574 / FGSC 10173)</strain>
    </source>
</reference>
<feature type="compositionally biased region" description="Basic and acidic residues" evidence="1">
    <location>
        <begin position="33"/>
        <end position="44"/>
    </location>
</feature>
<dbReference type="AlphaFoldDB" id="A0A7U2I8W5"/>
<feature type="non-terminal residue" evidence="2">
    <location>
        <position position="1"/>
    </location>
</feature>
<keyword evidence="3" id="KW-1185">Reference proteome</keyword>
<dbReference type="EMBL" id="CP069040">
    <property type="protein sequence ID" value="QRD05391.1"/>
    <property type="molecule type" value="Genomic_DNA"/>
</dbReference>
<proteinExistence type="predicted"/>
<organism evidence="2 3">
    <name type="scientific">Phaeosphaeria nodorum (strain SN15 / ATCC MYA-4574 / FGSC 10173)</name>
    <name type="common">Glume blotch fungus</name>
    <name type="synonym">Parastagonospora nodorum</name>
    <dbReference type="NCBI Taxonomy" id="321614"/>
    <lineage>
        <taxon>Eukaryota</taxon>
        <taxon>Fungi</taxon>
        <taxon>Dikarya</taxon>
        <taxon>Ascomycota</taxon>
        <taxon>Pezizomycotina</taxon>
        <taxon>Dothideomycetes</taxon>
        <taxon>Pleosporomycetidae</taxon>
        <taxon>Pleosporales</taxon>
        <taxon>Pleosporineae</taxon>
        <taxon>Phaeosphaeriaceae</taxon>
        <taxon>Parastagonospora</taxon>
    </lineage>
</organism>
<dbReference type="VEuPathDB" id="FungiDB:JI435_155330"/>
<evidence type="ECO:0000313" key="2">
    <source>
        <dbReference type="EMBL" id="QRD05391.1"/>
    </source>
</evidence>
<feature type="region of interest" description="Disordered" evidence="1">
    <location>
        <begin position="27"/>
        <end position="49"/>
    </location>
</feature>
<name>A0A7U2I8W5_PHANO</name>
<gene>
    <name evidence="2" type="ORF">JI435_155330</name>
</gene>
<evidence type="ECO:0000256" key="1">
    <source>
        <dbReference type="SAM" id="MobiDB-lite"/>
    </source>
</evidence>
<evidence type="ECO:0000313" key="3">
    <source>
        <dbReference type="Proteomes" id="UP000663193"/>
    </source>
</evidence>